<dbReference type="InterPro" id="IPR001034">
    <property type="entry name" value="DeoR_HTH"/>
</dbReference>
<dbReference type="Pfam" id="PF13280">
    <property type="entry name" value="WYL"/>
    <property type="match status" value="1"/>
</dbReference>
<keyword evidence="2" id="KW-0804">Transcription</keyword>
<feature type="domain" description="HTH deoR-type" evidence="3">
    <location>
        <begin position="2"/>
        <end position="57"/>
    </location>
</feature>
<dbReference type="PANTHER" id="PTHR34580">
    <property type="match status" value="1"/>
</dbReference>
<sequence>MKINRLTEIILILLNKKKITAKELSDKFQVSTRTIYRDIETLSLSGVPVYMSKGKNGGISLLEDFSINKTLLSDNDKESITLALKALSTIEYPDINSVIDKVGFINSKHHHDNWVDIDLSRWGSKTYEDDKFDKIKYAILNDKLVEFSYVNSLSNISKRIIEPIKLIYKGQSWYLYGYCRLKKDFRLFRISRIKDFKVNKESFTKWNLKKQEMNYLKEQVRNKDENKAFNTVKVKLEVKKEALYRVFDEFDKESIIENEDGNYQVTMEYPENEWLYGYILSFGAYAKVIEPLHIKNIIIEKMEKALKMYNKNI</sequence>
<dbReference type="KEGG" id="tem:JW646_00885"/>
<dbReference type="InterPro" id="IPR036388">
    <property type="entry name" value="WH-like_DNA-bd_sf"/>
</dbReference>
<organism evidence="4 5">
    <name type="scientific">Terrisporobacter hibernicus</name>
    <dbReference type="NCBI Taxonomy" id="2813371"/>
    <lineage>
        <taxon>Bacteria</taxon>
        <taxon>Bacillati</taxon>
        <taxon>Bacillota</taxon>
        <taxon>Clostridia</taxon>
        <taxon>Peptostreptococcales</taxon>
        <taxon>Peptostreptococcaceae</taxon>
        <taxon>Terrisporobacter</taxon>
    </lineage>
</organism>
<protein>
    <submittedName>
        <fullName evidence="4">YafY family transcriptional regulator</fullName>
    </submittedName>
</protein>
<dbReference type="EMBL" id="CP081135">
    <property type="protein sequence ID" value="UEL48038.1"/>
    <property type="molecule type" value="Genomic_DNA"/>
</dbReference>
<dbReference type="PROSITE" id="PS51000">
    <property type="entry name" value="HTH_DEOR_2"/>
    <property type="match status" value="1"/>
</dbReference>
<name>A0AAX2ZFC5_9FIRM</name>
<evidence type="ECO:0000313" key="4">
    <source>
        <dbReference type="EMBL" id="UEL48038.1"/>
    </source>
</evidence>
<dbReference type="Gene3D" id="1.10.10.10">
    <property type="entry name" value="Winged helix-like DNA-binding domain superfamily/Winged helix DNA-binding domain"/>
    <property type="match status" value="1"/>
</dbReference>
<evidence type="ECO:0000313" key="5">
    <source>
        <dbReference type="Proteomes" id="UP001198983"/>
    </source>
</evidence>
<dbReference type="InterPro" id="IPR028349">
    <property type="entry name" value="PafC-like"/>
</dbReference>
<dbReference type="InterPro" id="IPR026881">
    <property type="entry name" value="WYL_dom"/>
</dbReference>
<dbReference type="GO" id="GO:0003700">
    <property type="term" value="F:DNA-binding transcription factor activity"/>
    <property type="evidence" value="ECO:0007669"/>
    <property type="project" value="InterPro"/>
</dbReference>
<evidence type="ECO:0000256" key="1">
    <source>
        <dbReference type="ARBA" id="ARBA00023015"/>
    </source>
</evidence>
<dbReference type="Pfam" id="PF25583">
    <property type="entry name" value="WCX"/>
    <property type="match status" value="1"/>
</dbReference>
<dbReference type="RefSeq" id="WP_228416239.1">
    <property type="nucleotide sequence ID" value="NZ_CP081135.1"/>
</dbReference>
<dbReference type="InterPro" id="IPR036390">
    <property type="entry name" value="WH_DNA-bd_sf"/>
</dbReference>
<proteinExistence type="predicted"/>
<dbReference type="SUPFAM" id="SSF46785">
    <property type="entry name" value="Winged helix' DNA-binding domain"/>
    <property type="match status" value="1"/>
</dbReference>
<dbReference type="InterPro" id="IPR057727">
    <property type="entry name" value="WCX_dom"/>
</dbReference>
<accession>A0AAX2ZFC5</accession>
<dbReference type="PIRSF" id="PIRSF016838">
    <property type="entry name" value="PafC"/>
    <property type="match status" value="1"/>
</dbReference>
<dbReference type="SMART" id="SM00420">
    <property type="entry name" value="HTH_DEOR"/>
    <property type="match status" value="1"/>
</dbReference>
<gene>
    <name evidence="4" type="ORF">JW646_00885</name>
</gene>
<reference evidence="4 5" key="1">
    <citation type="journal article" date="2023" name="Int. J. Syst. Evol. Microbiol.">
        <title>Terrisporobacter hibernicus sp. nov., isolated from bovine faeces in Northern Ireland.</title>
        <authorList>
            <person name="Mitchell M."/>
            <person name="Nguyen S.V."/>
            <person name="Connor M."/>
            <person name="Fairley D.J."/>
            <person name="Donoghue O."/>
            <person name="Marshall H."/>
            <person name="Koolman L."/>
            <person name="McMullan G."/>
            <person name="Schaffer K.E."/>
            <person name="McGrath J.W."/>
            <person name="Fanning S."/>
        </authorList>
    </citation>
    <scope>NUCLEOTIDE SEQUENCE [LARGE SCALE GENOMIC DNA]</scope>
    <source>
        <strain evidence="4 5">MCA3</strain>
    </source>
</reference>
<dbReference type="Proteomes" id="UP001198983">
    <property type="component" value="Chromosome"/>
</dbReference>
<dbReference type="InterPro" id="IPR051534">
    <property type="entry name" value="CBASS_pafABC_assoc_protein"/>
</dbReference>
<evidence type="ECO:0000256" key="2">
    <source>
        <dbReference type="ARBA" id="ARBA00023163"/>
    </source>
</evidence>
<keyword evidence="5" id="KW-1185">Reference proteome</keyword>
<dbReference type="InterPro" id="IPR013196">
    <property type="entry name" value="HTH_11"/>
</dbReference>
<evidence type="ECO:0000259" key="3">
    <source>
        <dbReference type="PROSITE" id="PS51000"/>
    </source>
</evidence>
<dbReference type="PROSITE" id="PS52050">
    <property type="entry name" value="WYL"/>
    <property type="match status" value="1"/>
</dbReference>
<keyword evidence="1" id="KW-0805">Transcription regulation</keyword>
<dbReference type="AlphaFoldDB" id="A0AAX2ZFC5"/>
<dbReference type="PANTHER" id="PTHR34580:SF1">
    <property type="entry name" value="PROTEIN PAFC"/>
    <property type="match status" value="1"/>
</dbReference>
<dbReference type="Pfam" id="PF08279">
    <property type="entry name" value="HTH_11"/>
    <property type="match status" value="1"/>
</dbReference>